<name>A0ABP0JI02_9DINO</name>
<gene>
    <name evidence="3" type="ORF">CCMP2556_LOCUS11507</name>
</gene>
<accession>A0ABP0JI02</accession>
<feature type="compositionally biased region" description="Basic and acidic residues" evidence="1">
    <location>
        <begin position="67"/>
        <end position="77"/>
    </location>
</feature>
<proteinExistence type="predicted"/>
<evidence type="ECO:0000256" key="1">
    <source>
        <dbReference type="SAM" id="MobiDB-lite"/>
    </source>
</evidence>
<feature type="domain" description="WW" evidence="2">
    <location>
        <begin position="223"/>
        <end position="251"/>
    </location>
</feature>
<dbReference type="PROSITE" id="PS50020">
    <property type="entry name" value="WW_DOMAIN_2"/>
    <property type="match status" value="1"/>
</dbReference>
<dbReference type="SUPFAM" id="SSF51045">
    <property type="entry name" value="WW domain"/>
    <property type="match status" value="1"/>
</dbReference>
<dbReference type="InterPro" id="IPR001202">
    <property type="entry name" value="WW_dom"/>
</dbReference>
<feature type="compositionally biased region" description="Polar residues" evidence="1">
    <location>
        <begin position="332"/>
        <end position="354"/>
    </location>
</feature>
<keyword evidence="4" id="KW-1185">Reference proteome</keyword>
<dbReference type="Proteomes" id="UP001642484">
    <property type="component" value="Unassembled WGS sequence"/>
</dbReference>
<feature type="compositionally biased region" description="Basic and acidic residues" evidence="1">
    <location>
        <begin position="87"/>
        <end position="103"/>
    </location>
</feature>
<evidence type="ECO:0000259" key="2">
    <source>
        <dbReference type="PROSITE" id="PS50020"/>
    </source>
</evidence>
<feature type="region of interest" description="Disordered" evidence="1">
    <location>
        <begin position="199"/>
        <end position="227"/>
    </location>
</feature>
<protein>
    <recommendedName>
        <fullName evidence="2">WW domain-containing protein</fullName>
    </recommendedName>
</protein>
<feature type="compositionally biased region" description="Low complexity" evidence="1">
    <location>
        <begin position="529"/>
        <end position="539"/>
    </location>
</feature>
<sequence length="613" mass="65984">MGTVASAGKAVKSVWRPFRRKGAATSSASSAEAPGLAPQAAAEAPAEAAAEAAVATGDTKSDLLIPSREDRSKEATVQRDTTSSGRDAAEKKRSRSRREDRAKTAVAEGDDVLRAVHRDRRASPKAEAAGGTPDRTATSSKAQDAGQRTPLADGETNAEGAHQAPANATAESGLTRLPEGSCTPELLGSSWRLAKLKLSHREPRPISPMKADETPMPPSRTLEDLPKPWVRVPHEDEFYFWNTETDEVTWDFEDCFTAALSLPISPTEAGLQDSQAVEGLDSEEEDEDLEALAAALREAKVWQSEASMELANPNLPAENVTLPSVEVVPEQASDSDPVANTTGDPVANTTTTTPDAKVQMAADRPLIDPQDLSFSRMGFLSPGSPLRRTISSAISRRAGDFYELWREQRVGHSSERLAGALFFESFVEQRSRSSSPQKMGSPMKRPREKESPKKRVASSQDGGPRRLKPSPKGEVVSPPRRRSPAEASPARNPEDGPPGSRLRQERPAPKDANASNPKDAKVKDPSQRPPSAGVSSVRVPRPRKVRLAPCPMCSTPSTAQEVPSPAPKCTDSLREELRGARQRKEAKLVKVYTGPVLPAFGEVGQIQTRPAWS</sequence>
<comment type="caution">
    <text evidence="3">The sequence shown here is derived from an EMBL/GenBank/DDBJ whole genome shotgun (WGS) entry which is preliminary data.</text>
</comment>
<organism evidence="3 4">
    <name type="scientific">Durusdinium trenchii</name>
    <dbReference type="NCBI Taxonomy" id="1381693"/>
    <lineage>
        <taxon>Eukaryota</taxon>
        <taxon>Sar</taxon>
        <taxon>Alveolata</taxon>
        <taxon>Dinophyceae</taxon>
        <taxon>Suessiales</taxon>
        <taxon>Symbiodiniaceae</taxon>
        <taxon>Durusdinium</taxon>
    </lineage>
</organism>
<feature type="region of interest" description="Disordered" evidence="1">
    <location>
        <begin position="427"/>
        <end position="570"/>
    </location>
</feature>
<feature type="compositionally biased region" description="Basic and acidic residues" evidence="1">
    <location>
        <begin position="111"/>
        <end position="124"/>
    </location>
</feature>
<feature type="compositionally biased region" description="Low complexity" evidence="1">
    <location>
        <begin position="23"/>
        <end position="55"/>
    </location>
</feature>
<evidence type="ECO:0000313" key="4">
    <source>
        <dbReference type="Proteomes" id="UP001642484"/>
    </source>
</evidence>
<dbReference type="InterPro" id="IPR036020">
    <property type="entry name" value="WW_dom_sf"/>
</dbReference>
<dbReference type="EMBL" id="CAXAMN010005513">
    <property type="protein sequence ID" value="CAK9014011.1"/>
    <property type="molecule type" value="Genomic_DNA"/>
</dbReference>
<evidence type="ECO:0000313" key="3">
    <source>
        <dbReference type="EMBL" id="CAK9014011.1"/>
    </source>
</evidence>
<reference evidence="3 4" key="1">
    <citation type="submission" date="2024-02" db="EMBL/GenBank/DDBJ databases">
        <authorList>
            <person name="Chen Y."/>
            <person name="Shah S."/>
            <person name="Dougan E. K."/>
            <person name="Thang M."/>
            <person name="Chan C."/>
        </authorList>
    </citation>
    <scope>NUCLEOTIDE SEQUENCE [LARGE SCALE GENOMIC DNA]</scope>
</reference>
<feature type="region of interest" description="Disordered" evidence="1">
    <location>
        <begin position="331"/>
        <end position="354"/>
    </location>
</feature>
<feature type="region of interest" description="Disordered" evidence="1">
    <location>
        <begin position="1"/>
        <end position="183"/>
    </location>
</feature>